<reference evidence="4" key="1">
    <citation type="submission" date="2023-11" db="EMBL/GenBank/DDBJ databases">
        <authorList>
            <person name="Alioto T."/>
            <person name="Alioto T."/>
            <person name="Gomez Garrido J."/>
        </authorList>
    </citation>
    <scope>NUCLEOTIDE SEQUENCE</scope>
</reference>
<feature type="binding site" evidence="2">
    <location>
        <position position="235"/>
    </location>
    <ligand>
        <name>FAD</name>
        <dbReference type="ChEBI" id="CHEBI:57692"/>
    </ligand>
</feature>
<evidence type="ECO:0000256" key="2">
    <source>
        <dbReference type="PIRSR" id="PIRSR000137-2"/>
    </source>
</evidence>
<dbReference type="SUPFAM" id="SSF54373">
    <property type="entry name" value="FAD-linked reductases, C-terminal domain"/>
    <property type="match status" value="1"/>
</dbReference>
<dbReference type="EMBL" id="CAVMBE010000015">
    <property type="protein sequence ID" value="CAK3952730.1"/>
    <property type="molecule type" value="Genomic_DNA"/>
</dbReference>
<dbReference type="GO" id="GO:0050660">
    <property type="term" value="F:flavin adenine dinucleotide binding"/>
    <property type="evidence" value="ECO:0007669"/>
    <property type="project" value="InterPro"/>
</dbReference>
<dbReference type="PANTHER" id="PTHR11552:SF78">
    <property type="entry name" value="GLUCOSE-METHANOL-CHOLINE OXIDOREDUCTASE N-TERMINAL DOMAIN-CONTAINING PROTEIN"/>
    <property type="match status" value="1"/>
</dbReference>
<feature type="domain" description="Glucose-methanol-choline oxidoreductase N-terminal" evidence="3">
    <location>
        <begin position="284"/>
        <end position="298"/>
    </location>
</feature>
<comment type="cofactor">
    <cofactor evidence="2">
        <name>FAD</name>
        <dbReference type="ChEBI" id="CHEBI:57692"/>
    </cofactor>
</comment>
<dbReference type="Proteomes" id="UP001296104">
    <property type="component" value="Unassembled WGS sequence"/>
</dbReference>
<keyword evidence="5" id="KW-1185">Reference proteome</keyword>
<dbReference type="InterPro" id="IPR012132">
    <property type="entry name" value="GMC_OxRdtase"/>
</dbReference>
<dbReference type="InterPro" id="IPR036188">
    <property type="entry name" value="FAD/NAD-bd_sf"/>
</dbReference>
<name>A0AAI8YWK2_9PEZI</name>
<feature type="binding site" evidence="2">
    <location>
        <begin position="104"/>
        <end position="107"/>
    </location>
    <ligand>
        <name>FAD</name>
        <dbReference type="ChEBI" id="CHEBI:57692"/>
    </ligand>
</feature>
<organism evidence="4 5">
    <name type="scientific">Lecanosticta acicola</name>
    <dbReference type="NCBI Taxonomy" id="111012"/>
    <lineage>
        <taxon>Eukaryota</taxon>
        <taxon>Fungi</taxon>
        <taxon>Dikarya</taxon>
        <taxon>Ascomycota</taxon>
        <taxon>Pezizomycotina</taxon>
        <taxon>Dothideomycetes</taxon>
        <taxon>Dothideomycetidae</taxon>
        <taxon>Mycosphaerellales</taxon>
        <taxon>Mycosphaerellaceae</taxon>
        <taxon>Lecanosticta</taxon>
    </lineage>
</organism>
<dbReference type="Pfam" id="PF00732">
    <property type="entry name" value="GMC_oxred_N"/>
    <property type="match status" value="1"/>
</dbReference>
<dbReference type="InterPro" id="IPR007867">
    <property type="entry name" value="GMC_OxRtase_C"/>
</dbReference>
<proteinExistence type="inferred from homology"/>
<evidence type="ECO:0000313" key="5">
    <source>
        <dbReference type="Proteomes" id="UP001296104"/>
    </source>
</evidence>
<evidence type="ECO:0000256" key="1">
    <source>
        <dbReference type="ARBA" id="ARBA00010790"/>
    </source>
</evidence>
<feature type="binding site" evidence="2">
    <location>
        <begin position="544"/>
        <end position="545"/>
    </location>
    <ligand>
        <name>FAD</name>
        <dbReference type="ChEBI" id="CHEBI:57692"/>
    </ligand>
</feature>
<dbReference type="PANTHER" id="PTHR11552">
    <property type="entry name" value="GLUCOSE-METHANOL-CHOLINE GMC OXIDOREDUCTASE"/>
    <property type="match status" value="1"/>
</dbReference>
<keyword evidence="2" id="KW-0274">FAD</keyword>
<comment type="similarity">
    <text evidence="1">Belongs to the GMC oxidoreductase family.</text>
</comment>
<comment type="caution">
    <text evidence="4">The sequence shown here is derived from an EMBL/GenBank/DDBJ whole genome shotgun (WGS) entry which is preliminary data.</text>
</comment>
<gene>
    <name evidence="4" type="ORF">LECACI_7A003294</name>
</gene>
<evidence type="ECO:0000259" key="3">
    <source>
        <dbReference type="PROSITE" id="PS00624"/>
    </source>
</evidence>
<protein>
    <submittedName>
        <fullName evidence="4">Alcohol oxidase</fullName>
    </submittedName>
</protein>
<dbReference type="Pfam" id="PF05199">
    <property type="entry name" value="GMC_oxred_C"/>
    <property type="match status" value="1"/>
</dbReference>
<dbReference type="SUPFAM" id="SSF51905">
    <property type="entry name" value="FAD/NAD(P)-binding domain"/>
    <property type="match status" value="1"/>
</dbReference>
<keyword evidence="2" id="KW-0285">Flavoprotein</keyword>
<accession>A0AAI8YWK2</accession>
<dbReference type="PIRSF" id="PIRSF000137">
    <property type="entry name" value="Alcohol_oxidase"/>
    <property type="match status" value="1"/>
</dbReference>
<dbReference type="PROSITE" id="PS00624">
    <property type="entry name" value="GMC_OXRED_2"/>
    <property type="match status" value="1"/>
</dbReference>
<dbReference type="Gene3D" id="3.30.560.10">
    <property type="entry name" value="Glucose Oxidase, domain 3"/>
    <property type="match status" value="1"/>
</dbReference>
<dbReference type="Gene3D" id="3.50.50.60">
    <property type="entry name" value="FAD/NAD(P)-binding domain"/>
    <property type="match status" value="1"/>
</dbReference>
<dbReference type="InterPro" id="IPR000172">
    <property type="entry name" value="GMC_OxRdtase_N"/>
</dbReference>
<dbReference type="GO" id="GO:0016614">
    <property type="term" value="F:oxidoreductase activity, acting on CH-OH group of donors"/>
    <property type="evidence" value="ECO:0007669"/>
    <property type="project" value="InterPro"/>
</dbReference>
<evidence type="ECO:0000313" key="4">
    <source>
        <dbReference type="EMBL" id="CAK3952730.1"/>
    </source>
</evidence>
<dbReference type="AlphaFoldDB" id="A0AAI8YWK2"/>
<sequence>MPLHNKLPDDLNEFDVIIAGGGLAGTVVASRLAEADKDLRILVIEQGPNNYNLPETVHPALYPRNLFPQSKITLFWRTKQSPQLANRAPIVPSGGTLGGGSAMNWMVYTRGQRSDFDSWKTPGWSADELLPFLNKLETYHGKGDKDRHGHDGYVNISKGTHVCTRAEDAFVQAAAKLGYPEANDLQNLDANNAIERYYKYIGPNGRRQDAAHRYLHPKLESGEYPNLHVLVEKQVLKVLFEGKKAVGVEYQTNPSYLANPEFLSTAYTARRTVRAKKMVVVSAGANGTPGVLERSGVGDSKILEKAGVPVVEDLPGVGKDYQDHHLSLWAYRTNLEPRECINGFQDGRWDIDKAIRETDELLGTNGMDAQGKFRPTEAEVDALGPEFRKAWDKDFKNLPDKPLMIMALYTCYYGDHSMLPGDAEYVSQANWTGYPYSRGHVHITGPSMHDPIDFDTGWLTDPGDVDVKKHIWAYKISREMWRRMPIFRGELKGNHPNFPPGSKAAIIEKAEGPIPMSDDQRIEYSAEDDKAIEQRVREILSTTWHSLGTCKMAPRADQGVVDANLGVHGLENLKLADLSIPPENVGANTGNTAFVIGEKAADIFIKELGLEKVDSPMLGKRTVVVAA</sequence>